<keyword evidence="4" id="KW-1185">Reference proteome</keyword>
<organism evidence="3 4">
    <name type="scientific">Triangularia verruculosa</name>
    <dbReference type="NCBI Taxonomy" id="2587418"/>
    <lineage>
        <taxon>Eukaryota</taxon>
        <taxon>Fungi</taxon>
        <taxon>Dikarya</taxon>
        <taxon>Ascomycota</taxon>
        <taxon>Pezizomycotina</taxon>
        <taxon>Sordariomycetes</taxon>
        <taxon>Sordariomycetidae</taxon>
        <taxon>Sordariales</taxon>
        <taxon>Podosporaceae</taxon>
        <taxon>Triangularia</taxon>
    </lineage>
</organism>
<dbReference type="Proteomes" id="UP001303160">
    <property type="component" value="Unassembled WGS sequence"/>
</dbReference>
<evidence type="ECO:0000313" key="3">
    <source>
        <dbReference type="EMBL" id="KAK4198894.1"/>
    </source>
</evidence>
<reference evidence="3" key="1">
    <citation type="journal article" date="2023" name="Mol. Phylogenet. Evol.">
        <title>Genome-scale phylogeny and comparative genomics of the fungal order Sordariales.</title>
        <authorList>
            <person name="Hensen N."/>
            <person name="Bonometti L."/>
            <person name="Westerberg I."/>
            <person name="Brannstrom I.O."/>
            <person name="Guillou S."/>
            <person name="Cros-Aarteil S."/>
            <person name="Calhoun S."/>
            <person name="Haridas S."/>
            <person name="Kuo A."/>
            <person name="Mondo S."/>
            <person name="Pangilinan J."/>
            <person name="Riley R."/>
            <person name="LaButti K."/>
            <person name="Andreopoulos B."/>
            <person name="Lipzen A."/>
            <person name="Chen C."/>
            <person name="Yan M."/>
            <person name="Daum C."/>
            <person name="Ng V."/>
            <person name="Clum A."/>
            <person name="Steindorff A."/>
            <person name="Ohm R.A."/>
            <person name="Martin F."/>
            <person name="Silar P."/>
            <person name="Natvig D.O."/>
            <person name="Lalanne C."/>
            <person name="Gautier V."/>
            <person name="Ament-Velasquez S.L."/>
            <person name="Kruys A."/>
            <person name="Hutchinson M.I."/>
            <person name="Powell A.J."/>
            <person name="Barry K."/>
            <person name="Miller A.N."/>
            <person name="Grigoriev I.V."/>
            <person name="Debuchy R."/>
            <person name="Gladieux P."/>
            <person name="Hiltunen Thoren M."/>
            <person name="Johannesson H."/>
        </authorList>
    </citation>
    <scope>NUCLEOTIDE SEQUENCE</scope>
    <source>
        <strain evidence="3">CBS 315.58</strain>
    </source>
</reference>
<feature type="chain" id="PRO_5042862916" description="Extracellular membrane protein CFEM domain-containing protein" evidence="2">
    <location>
        <begin position="19"/>
        <end position="220"/>
    </location>
</feature>
<comment type="caution">
    <text evidence="3">The sequence shown here is derived from an EMBL/GenBank/DDBJ whole genome shotgun (WGS) entry which is preliminary data.</text>
</comment>
<keyword evidence="2" id="KW-0732">Signal</keyword>
<dbReference type="EMBL" id="MU863939">
    <property type="protein sequence ID" value="KAK4198894.1"/>
    <property type="molecule type" value="Genomic_DNA"/>
</dbReference>
<evidence type="ECO:0000256" key="2">
    <source>
        <dbReference type="SAM" id="SignalP"/>
    </source>
</evidence>
<sequence length="220" mass="23090">MRPFLIPLLAIATSAVRAQRIFINQVPAYSHLPPCAEAPLSNVVRNMVSGCGDGGRTTSFDCFCVSSSTKFESVISRAVASKCMPSEPAATAFALAVFDSYCHLSPQAVPALASTQTASPSQNRPPFLSESATERELSTLLLTTTESDATGTLGNAGAAQATLWSSAQGSQVRLPPTPSPRRTQFAPIPSANLASSGPQSLGSQWLAMWLGLCGFWVVVI</sequence>
<proteinExistence type="predicted"/>
<evidence type="ECO:0008006" key="5">
    <source>
        <dbReference type="Google" id="ProtNLM"/>
    </source>
</evidence>
<evidence type="ECO:0000313" key="4">
    <source>
        <dbReference type="Proteomes" id="UP001303160"/>
    </source>
</evidence>
<dbReference type="AlphaFoldDB" id="A0AAN7ATT7"/>
<feature type="region of interest" description="Disordered" evidence="1">
    <location>
        <begin position="166"/>
        <end position="190"/>
    </location>
</feature>
<evidence type="ECO:0000256" key="1">
    <source>
        <dbReference type="SAM" id="MobiDB-lite"/>
    </source>
</evidence>
<gene>
    <name evidence="3" type="ORF">QBC40DRAFT_88549</name>
</gene>
<protein>
    <recommendedName>
        <fullName evidence="5">Extracellular membrane protein CFEM domain-containing protein</fullName>
    </recommendedName>
</protein>
<name>A0AAN7ATT7_9PEZI</name>
<reference evidence="3" key="2">
    <citation type="submission" date="2023-05" db="EMBL/GenBank/DDBJ databases">
        <authorList>
            <consortium name="Lawrence Berkeley National Laboratory"/>
            <person name="Steindorff A."/>
            <person name="Hensen N."/>
            <person name="Bonometti L."/>
            <person name="Westerberg I."/>
            <person name="Brannstrom I.O."/>
            <person name="Guillou S."/>
            <person name="Cros-Aarteil S."/>
            <person name="Calhoun S."/>
            <person name="Haridas S."/>
            <person name="Kuo A."/>
            <person name="Mondo S."/>
            <person name="Pangilinan J."/>
            <person name="Riley R."/>
            <person name="Labutti K."/>
            <person name="Andreopoulos B."/>
            <person name="Lipzen A."/>
            <person name="Chen C."/>
            <person name="Yanf M."/>
            <person name="Daum C."/>
            <person name="Ng V."/>
            <person name="Clum A."/>
            <person name="Ohm R."/>
            <person name="Martin F."/>
            <person name="Silar P."/>
            <person name="Natvig D."/>
            <person name="Lalanne C."/>
            <person name="Gautier V."/>
            <person name="Ament-Velasquez S.L."/>
            <person name="Kruys A."/>
            <person name="Hutchinson M.I."/>
            <person name="Powell A.J."/>
            <person name="Barry K."/>
            <person name="Miller A.N."/>
            <person name="Grigoriev I.V."/>
            <person name="Debuchy R."/>
            <person name="Gladieux P."/>
            <person name="Thoren M.H."/>
            <person name="Johannesson H."/>
        </authorList>
    </citation>
    <scope>NUCLEOTIDE SEQUENCE</scope>
    <source>
        <strain evidence="3">CBS 315.58</strain>
    </source>
</reference>
<feature type="signal peptide" evidence="2">
    <location>
        <begin position="1"/>
        <end position="18"/>
    </location>
</feature>
<accession>A0AAN7ATT7</accession>